<dbReference type="OrthoDB" id="5978656at2759"/>
<comment type="pathway">
    <text evidence="4 5">Amino-acid degradation; L-kynurenine degradation; L-alanine and anthranilate from L-kynurenine: step 1/1.</text>
</comment>
<feature type="modified residue" description="N6-(pyridoxal phosphate)lysine" evidence="4">
    <location>
        <position position="293"/>
    </location>
</feature>
<dbReference type="GO" id="GO:0034354">
    <property type="term" value="P:'de novo' NAD+ biosynthetic process from L-tryptophan"/>
    <property type="evidence" value="ECO:0007669"/>
    <property type="project" value="UniProtKB-UniRule"/>
</dbReference>
<protein>
    <recommendedName>
        <fullName evidence="4 5">Kynureninase</fullName>
        <ecNumber evidence="4 5">3.7.1.3</ecNumber>
    </recommendedName>
    <alternativeName>
        <fullName evidence="4">Biosynthesis of nicotinic acid protein 5</fullName>
    </alternativeName>
    <alternativeName>
        <fullName evidence="4">L-kynurenine hydrolase</fullName>
    </alternativeName>
</protein>
<feature type="binding site" evidence="4">
    <location>
        <position position="154"/>
    </location>
    <ligand>
        <name>pyridoxal 5'-phosphate</name>
        <dbReference type="ChEBI" id="CHEBI:597326"/>
    </ligand>
</feature>
<evidence type="ECO:0000256" key="4">
    <source>
        <dbReference type="HAMAP-Rule" id="MF_03017"/>
    </source>
</evidence>
<comment type="subunit">
    <text evidence="4 5">Homodimer.</text>
</comment>
<evidence type="ECO:0000256" key="5">
    <source>
        <dbReference type="PIRNR" id="PIRNR038800"/>
    </source>
</evidence>
<dbReference type="Gene3D" id="3.40.640.10">
    <property type="entry name" value="Type I PLP-dependent aspartate aminotransferase-like (Major domain)"/>
    <property type="match status" value="1"/>
</dbReference>
<dbReference type="Proteomes" id="UP000192927">
    <property type="component" value="Unassembled WGS sequence"/>
</dbReference>
<dbReference type="EMBL" id="VXIT01000005">
    <property type="protein sequence ID" value="KAA6412566.1"/>
    <property type="molecule type" value="Genomic_DNA"/>
</dbReference>
<comment type="pathway">
    <text evidence="4 5">Cofactor biosynthesis; NAD(+) biosynthesis; quinolinate from L-kynurenine: step 2/3.</text>
</comment>
<dbReference type="GO" id="GO:0097053">
    <property type="term" value="P:L-kynurenine catabolic process"/>
    <property type="evidence" value="ECO:0007669"/>
    <property type="project" value="UniProtKB-UniRule"/>
</dbReference>
<keyword evidence="9" id="KW-1185">Reference proteome</keyword>
<dbReference type="GO" id="GO:0019441">
    <property type="term" value="P:L-tryptophan catabolic process to kynurenine"/>
    <property type="evidence" value="ECO:0007669"/>
    <property type="project" value="TreeGrafter"/>
</dbReference>
<dbReference type="GO" id="GO:0030170">
    <property type="term" value="F:pyridoxal phosphate binding"/>
    <property type="evidence" value="ECO:0007669"/>
    <property type="project" value="UniProtKB-UniRule"/>
</dbReference>
<comment type="similarity">
    <text evidence="4 5">Belongs to the kynureninase family.</text>
</comment>
<dbReference type="Pfam" id="PF22580">
    <property type="entry name" value="KYNU_C"/>
    <property type="match status" value="1"/>
</dbReference>
<dbReference type="UniPathway" id="UPA00253">
    <property type="reaction ID" value="UER00329"/>
</dbReference>
<keyword evidence="1 4" id="KW-0662">Pyridine nucleotide biosynthesis</keyword>
<dbReference type="PANTHER" id="PTHR14084">
    <property type="entry name" value="KYNURENINASE"/>
    <property type="match status" value="1"/>
</dbReference>
<comment type="subcellular location">
    <subcellularLocation>
        <location evidence="4 5">Cytoplasm</location>
    </subcellularLocation>
</comment>
<dbReference type="InterPro" id="IPR015421">
    <property type="entry name" value="PyrdxlP-dep_Trfase_major"/>
</dbReference>
<evidence type="ECO:0000256" key="3">
    <source>
        <dbReference type="ARBA" id="ARBA00022898"/>
    </source>
</evidence>
<feature type="compositionally biased region" description="Basic and acidic residues" evidence="6">
    <location>
        <begin position="25"/>
        <end position="44"/>
    </location>
</feature>
<dbReference type="EMBL" id="FWEW01003871">
    <property type="protein sequence ID" value="SLM41502.1"/>
    <property type="molecule type" value="Genomic_DNA"/>
</dbReference>
<dbReference type="PANTHER" id="PTHR14084:SF0">
    <property type="entry name" value="KYNURENINASE"/>
    <property type="match status" value="1"/>
</dbReference>
<evidence type="ECO:0000256" key="6">
    <source>
        <dbReference type="SAM" id="MobiDB-lite"/>
    </source>
</evidence>
<dbReference type="InterPro" id="IPR010111">
    <property type="entry name" value="Kynureninase"/>
</dbReference>
<keyword evidence="4 5" id="KW-0963">Cytoplasm</keyword>
<dbReference type="NCBIfam" id="TIGR01814">
    <property type="entry name" value="kynureninase"/>
    <property type="match status" value="1"/>
</dbReference>
<dbReference type="PIRSF" id="PIRSF038800">
    <property type="entry name" value="KYNU"/>
    <property type="match status" value="1"/>
</dbReference>
<dbReference type="FunFam" id="3.40.640.10:FF:000031">
    <property type="entry name" value="Kynureninase"/>
    <property type="match status" value="1"/>
</dbReference>
<evidence type="ECO:0000313" key="8">
    <source>
        <dbReference type="EMBL" id="SLM41502.1"/>
    </source>
</evidence>
<comment type="cofactor">
    <cofactor evidence="4 5">
        <name>pyridoxal 5'-phosphate</name>
        <dbReference type="ChEBI" id="CHEBI:597326"/>
    </cofactor>
</comment>
<feature type="binding site" evidence="4">
    <location>
        <position position="361"/>
    </location>
    <ligand>
        <name>pyridoxal 5'-phosphate</name>
        <dbReference type="ChEBI" id="CHEBI:597326"/>
    </ligand>
</feature>
<dbReference type="Proteomes" id="UP000324767">
    <property type="component" value="Unassembled WGS sequence"/>
</dbReference>
<comment type="catalytic activity">
    <reaction evidence="4 5">
        <text>L-kynurenine + H2O = anthranilate + L-alanine + H(+)</text>
        <dbReference type="Rhea" id="RHEA:16813"/>
        <dbReference type="ChEBI" id="CHEBI:15377"/>
        <dbReference type="ChEBI" id="CHEBI:15378"/>
        <dbReference type="ChEBI" id="CHEBI:16567"/>
        <dbReference type="ChEBI" id="CHEBI:57959"/>
        <dbReference type="ChEBI" id="CHEBI:57972"/>
        <dbReference type="EC" id="3.7.1.3"/>
    </reaction>
</comment>
<dbReference type="InterPro" id="IPR015424">
    <property type="entry name" value="PyrdxlP-dep_Trfase"/>
</dbReference>
<feature type="binding site" evidence="4">
    <location>
        <position position="155"/>
    </location>
    <ligand>
        <name>pyridoxal 5'-phosphate</name>
        <dbReference type="ChEBI" id="CHEBI:597326"/>
    </ligand>
</feature>
<feature type="binding site" evidence="4">
    <location>
        <position position="292"/>
    </location>
    <ligand>
        <name>pyridoxal 5'-phosphate</name>
        <dbReference type="ChEBI" id="CHEBI:597326"/>
    </ligand>
</feature>
<keyword evidence="2 4" id="KW-0378">Hydrolase</keyword>
<dbReference type="InterPro" id="IPR015422">
    <property type="entry name" value="PyrdxlP-dep_Trfase_small"/>
</dbReference>
<dbReference type="HAMAP" id="MF_01970">
    <property type="entry name" value="Kynureninase"/>
    <property type="match status" value="1"/>
</dbReference>
<evidence type="ECO:0000256" key="2">
    <source>
        <dbReference type="ARBA" id="ARBA00022801"/>
    </source>
</evidence>
<comment type="function">
    <text evidence="4 5">Catalyzes the cleavage of L-kynurenine (L-Kyn) and L-3-hydroxykynurenine (L-3OHKyn) into anthranilic acid (AA) and 3-hydroxyanthranilic acid (3-OHAA), respectively.</text>
</comment>
<reference evidence="8" key="2">
    <citation type="submission" date="2017-03" db="EMBL/GenBank/DDBJ databases">
        <authorList>
            <person name="Afonso C.L."/>
            <person name="Miller P.J."/>
            <person name="Scott M.A."/>
            <person name="Spackman E."/>
            <person name="Goraichik I."/>
            <person name="Dimitrov K.M."/>
            <person name="Suarez D.L."/>
            <person name="Swayne D.E."/>
        </authorList>
    </citation>
    <scope>NUCLEOTIDE SEQUENCE [LARGE SCALE GENOMIC DNA]</scope>
</reference>
<keyword evidence="3 4" id="KW-0663">Pyridoxal phosphate</keyword>
<gene>
    <name evidence="4" type="primary">BNA5</name>
    <name evidence="7" type="ORF">FRX48_03557</name>
</gene>
<dbReference type="SUPFAM" id="SSF53383">
    <property type="entry name" value="PLP-dependent transferases"/>
    <property type="match status" value="1"/>
</dbReference>
<dbReference type="UniPathway" id="UPA00334">
    <property type="reaction ID" value="UER00455"/>
</dbReference>
<evidence type="ECO:0000313" key="10">
    <source>
        <dbReference type="Proteomes" id="UP000324767"/>
    </source>
</evidence>
<evidence type="ECO:0000256" key="1">
    <source>
        <dbReference type="ARBA" id="ARBA00022642"/>
    </source>
</evidence>
<dbReference type="EC" id="3.7.1.3" evidence="4 5"/>
<dbReference type="GO" id="GO:0043420">
    <property type="term" value="P:anthranilate metabolic process"/>
    <property type="evidence" value="ECO:0007669"/>
    <property type="project" value="UniProtKB-UniRule"/>
</dbReference>
<feature type="region of interest" description="Disordered" evidence="6">
    <location>
        <begin position="20"/>
        <end position="44"/>
    </location>
</feature>
<dbReference type="Gene3D" id="3.90.1150.10">
    <property type="entry name" value="Aspartate Aminotransferase, domain 1"/>
    <property type="match status" value="1"/>
</dbReference>
<organism evidence="8 9">
    <name type="scientific">Lasallia pustulata</name>
    <dbReference type="NCBI Taxonomy" id="136370"/>
    <lineage>
        <taxon>Eukaryota</taxon>
        <taxon>Fungi</taxon>
        <taxon>Dikarya</taxon>
        <taxon>Ascomycota</taxon>
        <taxon>Pezizomycotina</taxon>
        <taxon>Lecanoromycetes</taxon>
        <taxon>OSLEUM clade</taxon>
        <taxon>Umbilicariomycetidae</taxon>
        <taxon>Umbilicariales</taxon>
        <taxon>Umbilicariaceae</taxon>
        <taxon>Lasallia</taxon>
    </lineage>
</organism>
<reference evidence="9" key="1">
    <citation type="submission" date="2017-03" db="EMBL/GenBank/DDBJ databases">
        <authorList>
            <person name="Sharma R."/>
            <person name="Thines M."/>
        </authorList>
    </citation>
    <scope>NUCLEOTIDE SEQUENCE [LARGE SCALE GENOMIC DNA]</scope>
</reference>
<proteinExistence type="inferred from homology"/>
<sequence>MGLESSAEKGINQFKLPSAQFSQMHHQDEKDAHTKQHAERLDAEDPLRDLRNEFIIPTKADLKRKTLTKTSNDDLSKEPCIYLCGNSLGLQPRRTLDRVNSHLSAWATKGVLGHFAVHEDSSLPAFIHVDDVAAEQIAPIVGASRGEVAVMETLTANLHFLMASFYRPTKEKYKIMIEGKAFPSDHYAVESQIRHHGLDPASAMVLITPSPGNATFTTPEVLNMIEVHAATTALIVLPGIQYYTGQYFDIETITAYAHSQGILIGWDLAHAVGNIDVRLHDWNVDFAAWCNYKYLNAGPGAIGGLFVHSMHGQVDIDAESRGETGFQPRLSGWWGGDKATRFKMDNHFVPIPGAAGYQVGNPSALALTALTASLEVFAMTSMSAIRRKSLSLTSYLEHLLLLESFPISSSSGAHSNELPYSIITPSSPEERGAQLSIKLLPGLLEGVMAELEVQGVVVDERKPDVVRVAPAPLYNTHGEVWEFVKIFREACERVKGGKAAGRGSVMVDGGKDEKGGWSEIK</sequence>
<evidence type="ECO:0000313" key="7">
    <source>
        <dbReference type="EMBL" id="KAA6412566.1"/>
    </source>
</evidence>
<comment type="caution">
    <text evidence="4">Lacks conserved residue(s) required for the propagation of feature annotation.</text>
</comment>
<accession>A0A1W5DEY0</accession>
<feature type="binding site" evidence="4">
    <location>
        <position position="267"/>
    </location>
    <ligand>
        <name>pyridoxal 5'-phosphate</name>
        <dbReference type="ChEBI" id="CHEBI:597326"/>
    </ligand>
</feature>
<reference evidence="7 10" key="3">
    <citation type="submission" date="2019-09" db="EMBL/GenBank/DDBJ databases">
        <title>The hologenome of the rock-dwelling lichen Lasallia pustulata.</title>
        <authorList>
            <person name="Greshake Tzovaras B."/>
            <person name="Segers F."/>
            <person name="Bicker A."/>
            <person name="Dal Grande F."/>
            <person name="Otte J."/>
            <person name="Hankeln T."/>
            <person name="Schmitt I."/>
            <person name="Ebersberger I."/>
        </authorList>
    </citation>
    <scope>NUCLEOTIDE SEQUENCE [LARGE SCALE GENOMIC DNA]</scope>
    <source>
        <strain evidence="7">A1-1</strain>
    </source>
</reference>
<comment type="catalytic activity">
    <reaction evidence="5">
        <text>3-hydroxy-L-kynurenine + H2O = 3-hydroxyanthranilate + L-alanine + H(+)</text>
        <dbReference type="Rhea" id="RHEA:25143"/>
        <dbReference type="ChEBI" id="CHEBI:15377"/>
        <dbReference type="ChEBI" id="CHEBI:15378"/>
        <dbReference type="ChEBI" id="CHEBI:36559"/>
        <dbReference type="ChEBI" id="CHEBI:57972"/>
        <dbReference type="ChEBI" id="CHEBI:58125"/>
        <dbReference type="EC" id="3.7.1.3"/>
    </reaction>
</comment>
<feature type="binding site" evidence="4">
    <location>
        <position position="270"/>
    </location>
    <ligand>
        <name>pyridoxal 5'-phosphate</name>
        <dbReference type="ChEBI" id="CHEBI:597326"/>
    </ligand>
</feature>
<feature type="binding site" evidence="4">
    <location>
        <begin position="182"/>
        <end position="185"/>
    </location>
    <ligand>
        <name>pyridoxal 5'-phosphate</name>
        <dbReference type="ChEBI" id="CHEBI:597326"/>
    </ligand>
</feature>
<name>A0A1W5DEY0_9LECA</name>
<dbReference type="AlphaFoldDB" id="A0A1W5DEY0"/>
<dbReference type="GO" id="GO:0019805">
    <property type="term" value="P:quinolinate biosynthetic process"/>
    <property type="evidence" value="ECO:0007669"/>
    <property type="project" value="UniProtKB-UniRule"/>
</dbReference>
<feature type="binding site" evidence="4">
    <location>
        <position position="333"/>
    </location>
    <ligand>
        <name>pyridoxal 5'-phosphate</name>
        <dbReference type="ChEBI" id="CHEBI:597326"/>
    </ligand>
</feature>
<evidence type="ECO:0000313" key="9">
    <source>
        <dbReference type="Proteomes" id="UP000192927"/>
    </source>
</evidence>
<dbReference type="GO" id="GO:0030429">
    <property type="term" value="F:kynureninase activity"/>
    <property type="evidence" value="ECO:0007669"/>
    <property type="project" value="UniProtKB-UniRule"/>
</dbReference>
<dbReference type="GO" id="GO:0005737">
    <property type="term" value="C:cytoplasm"/>
    <property type="evidence" value="ECO:0007669"/>
    <property type="project" value="UniProtKB-SubCell"/>
</dbReference>